<keyword evidence="2" id="KW-0378">Hydrolase</keyword>
<organism evidence="2 3">
    <name type="scientific">Striga asiatica</name>
    <name type="common">Asiatic witchweed</name>
    <name type="synonym">Buchnera asiatica</name>
    <dbReference type="NCBI Taxonomy" id="4170"/>
    <lineage>
        <taxon>Eukaryota</taxon>
        <taxon>Viridiplantae</taxon>
        <taxon>Streptophyta</taxon>
        <taxon>Embryophyta</taxon>
        <taxon>Tracheophyta</taxon>
        <taxon>Spermatophyta</taxon>
        <taxon>Magnoliopsida</taxon>
        <taxon>eudicotyledons</taxon>
        <taxon>Gunneridae</taxon>
        <taxon>Pentapetalae</taxon>
        <taxon>asterids</taxon>
        <taxon>lamiids</taxon>
        <taxon>Lamiales</taxon>
        <taxon>Orobanchaceae</taxon>
        <taxon>Buchnereae</taxon>
        <taxon>Striga</taxon>
    </lineage>
</organism>
<evidence type="ECO:0000313" key="3">
    <source>
        <dbReference type="Proteomes" id="UP000325081"/>
    </source>
</evidence>
<comment type="caution">
    <text evidence="2">The sequence shown here is derived from an EMBL/GenBank/DDBJ whole genome shotgun (WGS) entry which is preliminary data.</text>
</comment>
<accession>A0A5A7P1Z8</accession>
<feature type="signal peptide" evidence="1">
    <location>
        <begin position="1"/>
        <end position="16"/>
    </location>
</feature>
<dbReference type="AlphaFoldDB" id="A0A5A7P1Z8"/>
<evidence type="ECO:0000256" key="1">
    <source>
        <dbReference type="SAM" id="SignalP"/>
    </source>
</evidence>
<protein>
    <submittedName>
        <fullName evidence="2">Superfamily II DNA/RNA helicase</fullName>
    </submittedName>
</protein>
<dbReference type="EMBL" id="BKCP01001225">
    <property type="protein sequence ID" value="GER26843.1"/>
    <property type="molecule type" value="Genomic_DNA"/>
</dbReference>
<dbReference type="Proteomes" id="UP000325081">
    <property type="component" value="Unassembled WGS sequence"/>
</dbReference>
<evidence type="ECO:0000313" key="2">
    <source>
        <dbReference type="EMBL" id="GER26843.1"/>
    </source>
</evidence>
<name>A0A5A7P1Z8_STRAF</name>
<sequence>MSHELILYLAHGLVLSCPIPLPKHAINLIHKYYGRGDFCRNTEQGSYVFFVLTKPFGSDGGHGDVDEAGPSFVSYSLSQHCFPSARWPEKQYSPARLQKPAFKEVGSSERYHNFFYVGAKNVRVRKTERTEIIAIKLRLPAHEMVLIHGRADYPGTKDQYRSRQPLQHFLEHHECLLKEKQEDH</sequence>
<feature type="chain" id="PRO_5022847798" evidence="1">
    <location>
        <begin position="17"/>
        <end position="184"/>
    </location>
</feature>
<keyword evidence="3" id="KW-1185">Reference proteome</keyword>
<keyword evidence="1" id="KW-0732">Signal</keyword>
<reference evidence="3" key="1">
    <citation type="journal article" date="2019" name="Curr. Biol.">
        <title>Genome Sequence of Striga asiatica Provides Insight into the Evolution of Plant Parasitism.</title>
        <authorList>
            <person name="Yoshida S."/>
            <person name="Kim S."/>
            <person name="Wafula E.K."/>
            <person name="Tanskanen J."/>
            <person name="Kim Y.M."/>
            <person name="Honaas L."/>
            <person name="Yang Z."/>
            <person name="Spallek T."/>
            <person name="Conn C.E."/>
            <person name="Ichihashi Y."/>
            <person name="Cheong K."/>
            <person name="Cui S."/>
            <person name="Der J.P."/>
            <person name="Gundlach H."/>
            <person name="Jiao Y."/>
            <person name="Hori C."/>
            <person name="Ishida J.K."/>
            <person name="Kasahara H."/>
            <person name="Kiba T."/>
            <person name="Kim M.S."/>
            <person name="Koo N."/>
            <person name="Laohavisit A."/>
            <person name="Lee Y.H."/>
            <person name="Lumba S."/>
            <person name="McCourt P."/>
            <person name="Mortimer J.C."/>
            <person name="Mutuku J.M."/>
            <person name="Nomura T."/>
            <person name="Sasaki-Sekimoto Y."/>
            <person name="Seto Y."/>
            <person name="Wang Y."/>
            <person name="Wakatake T."/>
            <person name="Sakakibara H."/>
            <person name="Demura T."/>
            <person name="Yamaguchi S."/>
            <person name="Yoneyama K."/>
            <person name="Manabe R.I."/>
            <person name="Nelson D.C."/>
            <person name="Schulman A.H."/>
            <person name="Timko M.P."/>
            <person name="dePamphilis C.W."/>
            <person name="Choi D."/>
            <person name="Shirasu K."/>
        </authorList>
    </citation>
    <scope>NUCLEOTIDE SEQUENCE [LARGE SCALE GENOMIC DNA]</scope>
    <source>
        <strain evidence="3">cv. UVA1</strain>
    </source>
</reference>
<keyword evidence="2" id="KW-0067">ATP-binding</keyword>
<proteinExistence type="predicted"/>
<keyword evidence="2" id="KW-0547">Nucleotide-binding</keyword>
<keyword evidence="2" id="KW-0347">Helicase</keyword>
<dbReference type="GO" id="GO:0004386">
    <property type="term" value="F:helicase activity"/>
    <property type="evidence" value="ECO:0007669"/>
    <property type="project" value="UniProtKB-KW"/>
</dbReference>
<gene>
    <name evidence="2" type="ORF">STAS_02519</name>
</gene>